<dbReference type="EMBL" id="PYAT01000005">
    <property type="protein sequence ID" value="PSL40373.1"/>
    <property type="molecule type" value="Genomic_DNA"/>
</dbReference>
<protein>
    <submittedName>
        <fullName evidence="2">Uncharacterized protein</fullName>
    </submittedName>
</protein>
<keyword evidence="3" id="KW-1185">Reference proteome</keyword>
<evidence type="ECO:0000313" key="3">
    <source>
        <dbReference type="Proteomes" id="UP000242682"/>
    </source>
</evidence>
<evidence type="ECO:0000313" key="2">
    <source>
        <dbReference type="EMBL" id="PSL40373.1"/>
    </source>
</evidence>
<dbReference type="Proteomes" id="UP000242682">
    <property type="component" value="Unassembled WGS sequence"/>
</dbReference>
<reference evidence="2 3" key="1">
    <citation type="submission" date="2018-03" db="EMBL/GenBank/DDBJ databases">
        <title>Genomic Encyclopedia of Type Strains, Phase III (KMG-III): the genomes of soil and plant-associated and newly described type strains.</title>
        <authorList>
            <person name="Whitman W."/>
        </authorList>
    </citation>
    <scope>NUCLEOTIDE SEQUENCE [LARGE SCALE GENOMIC DNA]</scope>
    <source>
        <strain evidence="2 3">CGMCC 1.12259</strain>
    </source>
</reference>
<sequence>MGKNKKWLWIAAVMAAVLLVLFFMPRDNRPSPQTRVILEHSHRTYIAYSCFEESNATNFLEESTLQEARDLNYPAESTCTENAFQSNRDSFFVSLMKELGIMEKSSKDW</sequence>
<keyword evidence="1" id="KW-1133">Transmembrane helix</keyword>
<keyword evidence="1" id="KW-0812">Transmembrane</keyword>
<dbReference type="AlphaFoldDB" id="A0A2P8H2D7"/>
<keyword evidence="1" id="KW-0472">Membrane</keyword>
<accession>A0A2P8H2D7</accession>
<dbReference type="OrthoDB" id="2390164at2"/>
<comment type="caution">
    <text evidence="2">The sequence shown here is derived from an EMBL/GenBank/DDBJ whole genome shotgun (WGS) entry which is preliminary data.</text>
</comment>
<name>A0A2P8H2D7_9BACL</name>
<evidence type="ECO:0000256" key="1">
    <source>
        <dbReference type="SAM" id="Phobius"/>
    </source>
</evidence>
<feature type="transmembrane region" description="Helical" evidence="1">
    <location>
        <begin position="7"/>
        <end position="25"/>
    </location>
</feature>
<dbReference type="RefSeq" id="WP_106533154.1">
    <property type="nucleotide sequence ID" value="NZ_PYAT01000005.1"/>
</dbReference>
<proteinExistence type="predicted"/>
<organism evidence="2 3">
    <name type="scientific">Planomicrobium soli</name>
    <dbReference type="NCBI Taxonomy" id="1176648"/>
    <lineage>
        <taxon>Bacteria</taxon>
        <taxon>Bacillati</taxon>
        <taxon>Bacillota</taxon>
        <taxon>Bacilli</taxon>
        <taxon>Bacillales</taxon>
        <taxon>Caryophanaceae</taxon>
        <taxon>Planomicrobium</taxon>
    </lineage>
</organism>
<gene>
    <name evidence="2" type="ORF">B0H99_105151</name>
</gene>